<name>A0ABP4M137_9ACTN</name>
<dbReference type="Proteomes" id="UP001501470">
    <property type="component" value="Unassembled WGS sequence"/>
</dbReference>
<gene>
    <name evidence="2" type="ORF">GCM10009827_060230</name>
</gene>
<accession>A0ABP4M137</accession>
<sequence>MAVSQERRDQKDERRPERLGLERVEEQRQVQPAEGEGAVAEKVAWREAVSSGGDDEAADGLAGQDQTVGFGIAVQDVADERAMSVPMIASPNPMISTKGGGGAALGGVWRFARRG</sequence>
<comment type="caution">
    <text evidence="2">The sequence shown here is derived from an EMBL/GenBank/DDBJ whole genome shotgun (WGS) entry which is preliminary data.</text>
</comment>
<dbReference type="EMBL" id="BAAAQD010000012">
    <property type="protein sequence ID" value="GAA1534103.1"/>
    <property type="molecule type" value="Genomic_DNA"/>
</dbReference>
<organism evidence="2 3">
    <name type="scientific">Dactylosporangium maewongense</name>
    <dbReference type="NCBI Taxonomy" id="634393"/>
    <lineage>
        <taxon>Bacteria</taxon>
        <taxon>Bacillati</taxon>
        <taxon>Actinomycetota</taxon>
        <taxon>Actinomycetes</taxon>
        <taxon>Micromonosporales</taxon>
        <taxon>Micromonosporaceae</taxon>
        <taxon>Dactylosporangium</taxon>
    </lineage>
</organism>
<feature type="region of interest" description="Disordered" evidence="1">
    <location>
        <begin position="1"/>
        <end position="38"/>
    </location>
</feature>
<feature type="compositionally biased region" description="Basic and acidic residues" evidence="1">
    <location>
        <begin position="1"/>
        <end position="28"/>
    </location>
</feature>
<reference evidence="3" key="1">
    <citation type="journal article" date="2019" name="Int. J. Syst. Evol. Microbiol.">
        <title>The Global Catalogue of Microorganisms (GCM) 10K type strain sequencing project: providing services to taxonomists for standard genome sequencing and annotation.</title>
        <authorList>
            <consortium name="The Broad Institute Genomics Platform"/>
            <consortium name="The Broad Institute Genome Sequencing Center for Infectious Disease"/>
            <person name="Wu L."/>
            <person name="Ma J."/>
        </authorList>
    </citation>
    <scope>NUCLEOTIDE SEQUENCE [LARGE SCALE GENOMIC DNA]</scope>
    <source>
        <strain evidence="3">JCM 15933</strain>
    </source>
</reference>
<evidence type="ECO:0000256" key="1">
    <source>
        <dbReference type="SAM" id="MobiDB-lite"/>
    </source>
</evidence>
<evidence type="ECO:0000313" key="3">
    <source>
        <dbReference type="Proteomes" id="UP001501470"/>
    </source>
</evidence>
<keyword evidence="3" id="KW-1185">Reference proteome</keyword>
<proteinExistence type="predicted"/>
<evidence type="ECO:0000313" key="2">
    <source>
        <dbReference type="EMBL" id="GAA1534103.1"/>
    </source>
</evidence>
<protein>
    <submittedName>
        <fullName evidence="2">Uncharacterized protein</fullName>
    </submittedName>
</protein>
<dbReference type="RefSeq" id="WP_344505668.1">
    <property type="nucleotide sequence ID" value="NZ_BAAAQD010000012.1"/>
</dbReference>